<dbReference type="EMBL" id="CP031598">
    <property type="protein sequence ID" value="QEW27827.1"/>
    <property type="molecule type" value="Genomic_DNA"/>
</dbReference>
<sequence length="175" mass="17775">MCVPALLAAIPALGGAGATAAGATAAAGATTLQTIGTIASVAGTLATGFAAYQQGEATADALERERNTKAILNSIEDQRVRKKFTRQIAAQRAELVARGVDLSSPSAVYLGQSAAKEMTFASQSVRQTGLAERAELTAQAQAARSRGRIGLLKGGLSAAGGLLDRAPDLWPELLA</sequence>
<dbReference type="Proteomes" id="UP000051401">
    <property type="component" value="Unassembled WGS sequence"/>
</dbReference>
<reference evidence="2 4" key="1">
    <citation type="submission" date="2015-04" db="EMBL/GenBank/DDBJ databases">
        <title>The draft genome sequence of Roseovarius indicus B108T.</title>
        <authorList>
            <person name="Li G."/>
            <person name="Lai Q."/>
            <person name="Shao Z."/>
            <person name="Yan P."/>
        </authorList>
    </citation>
    <scope>NUCLEOTIDE SEQUENCE [LARGE SCALE GENOMIC DNA]</scope>
    <source>
        <strain evidence="2 4">B108</strain>
    </source>
</reference>
<evidence type="ECO:0000313" key="4">
    <source>
        <dbReference type="Proteomes" id="UP000051401"/>
    </source>
</evidence>
<reference evidence="3 5" key="2">
    <citation type="submission" date="2018-08" db="EMBL/GenBank/DDBJ databases">
        <title>Genetic Globetrotter - A new plasmid hitch-hiking vast phylogenetic and geographic distances.</title>
        <authorList>
            <person name="Vollmers J."/>
            <person name="Petersen J."/>
        </authorList>
    </citation>
    <scope>NUCLEOTIDE SEQUENCE [LARGE SCALE GENOMIC DNA]</scope>
    <source>
        <strain evidence="3 5">DSM 26383</strain>
    </source>
</reference>
<gene>
    <name evidence="3" type="ORF">RIdsm_03647</name>
    <name evidence="2" type="ORF">XM52_22755</name>
</gene>
<proteinExistence type="predicted"/>
<evidence type="ECO:0000313" key="3">
    <source>
        <dbReference type="EMBL" id="QEW27827.1"/>
    </source>
</evidence>
<accession>A0A0T5P452</accession>
<feature type="signal peptide" evidence="1">
    <location>
        <begin position="1"/>
        <end position="20"/>
    </location>
</feature>
<dbReference type="STRING" id="540747.SAMN04488031_12241"/>
<evidence type="ECO:0000256" key="1">
    <source>
        <dbReference type="SAM" id="SignalP"/>
    </source>
</evidence>
<evidence type="ECO:0000313" key="2">
    <source>
        <dbReference type="EMBL" id="KRS15662.1"/>
    </source>
</evidence>
<organism evidence="2 4">
    <name type="scientific">Roseovarius indicus</name>
    <dbReference type="NCBI Taxonomy" id="540747"/>
    <lineage>
        <taxon>Bacteria</taxon>
        <taxon>Pseudomonadati</taxon>
        <taxon>Pseudomonadota</taxon>
        <taxon>Alphaproteobacteria</taxon>
        <taxon>Rhodobacterales</taxon>
        <taxon>Roseobacteraceae</taxon>
        <taxon>Roseovarius</taxon>
    </lineage>
</organism>
<dbReference type="OrthoDB" id="7864503at2"/>
<feature type="chain" id="PRO_5010437350" evidence="1">
    <location>
        <begin position="21"/>
        <end position="175"/>
    </location>
</feature>
<name>A0A0T5P452_9RHOB</name>
<protein>
    <submittedName>
        <fullName evidence="2">Uncharacterized protein</fullName>
    </submittedName>
</protein>
<dbReference type="EMBL" id="LAXI01000020">
    <property type="protein sequence ID" value="KRS15662.1"/>
    <property type="molecule type" value="Genomic_DNA"/>
</dbReference>
<dbReference type="RefSeq" id="WP_057819910.1">
    <property type="nucleotide sequence ID" value="NZ_CP031598.1"/>
</dbReference>
<keyword evidence="1" id="KW-0732">Signal</keyword>
<dbReference type="KEGG" id="rid:RIdsm_03647"/>
<dbReference type="PATRIC" id="fig|540747.5.peg.2906"/>
<dbReference type="Proteomes" id="UP000325785">
    <property type="component" value="Chromosome"/>
</dbReference>
<keyword evidence="4" id="KW-1185">Reference proteome</keyword>
<dbReference type="AlphaFoldDB" id="A0A0T5P452"/>
<evidence type="ECO:0000313" key="5">
    <source>
        <dbReference type="Proteomes" id="UP000325785"/>
    </source>
</evidence>